<dbReference type="AlphaFoldDB" id="A0A419W975"/>
<dbReference type="EMBL" id="RAPN01000001">
    <property type="protein sequence ID" value="RKD91999.1"/>
    <property type="molecule type" value="Genomic_DNA"/>
</dbReference>
<evidence type="ECO:0000256" key="1">
    <source>
        <dbReference type="SAM" id="Phobius"/>
    </source>
</evidence>
<organism evidence="2 3">
    <name type="scientific">Mangrovibacterium diazotrophicum</name>
    <dbReference type="NCBI Taxonomy" id="1261403"/>
    <lineage>
        <taxon>Bacteria</taxon>
        <taxon>Pseudomonadati</taxon>
        <taxon>Bacteroidota</taxon>
        <taxon>Bacteroidia</taxon>
        <taxon>Marinilabiliales</taxon>
        <taxon>Prolixibacteraceae</taxon>
        <taxon>Mangrovibacterium</taxon>
    </lineage>
</organism>
<feature type="transmembrane region" description="Helical" evidence="1">
    <location>
        <begin position="296"/>
        <end position="316"/>
    </location>
</feature>
<feature type="transmembrane region" description="Helical" evidence="1">
    <location>
        <begin position="124"/>
        <end position="143"/>
    </location>
</feature>
<accession>A0A419W975</accession>
<comment type="caution">
    <text evidence="2">The sequence shown here is derived from an EMBL/GenBank/DDBJ whole genome shotgun (WGS) entry which is preliminary data.</text>
</comment>
<feature type="transmembrane region" description="Helical" evidence="1">
    <location>
        <begin position="66"/>
        <end position="86"/>
    </location>
</feature>
<name>A0A419W975_9BACT</name>
<feature type="transmembrane region" description="Helical" evidence="1">
    <location>
        <begin position="328"/>
        <end position="352"/>
    </location>
</feature>
<evidence type="ECO:0000313" key="3">
    <source>
        <dbReference type="Proteomes" id="UP000283387"/>
    </source>
</evidence>
<reference evidence="2 3" key="1">
    <citation type="submission" date="2018-09" db="EMBL/GenBank/DDBJ databases">
        <title>Genomic Encyclopedia of Archaeal and Bacterial Type Strains, Phase II (KMG-II): from individual species to whole genera.</title>
        <authorList>
            <person name="Goeker M."/>
        </authorList>
    </citation>
    <scope>NUCLEOTIDE SEQUENCE [LARGE SCALE GENOMIC DNA]</scope>
    <source>
        <strain evidence="2 3">DSM 27148</strain>
    </source>
</reference>
<sequence length="418" mass="47461">MRNIFYITTLLLLTLGPTVLNYLGWKIGFSNGPFYQKSYPAFWLLMLLFSWILTQKPKSTLRYNRTEVNIFALCIIIILTMTALGYDSGLSIFSNSILLPVLLSISLTYFIAYKPTRTTTDIKTILLGFLILNSGLAIAERVLHTNFFPFTLALQDETVSIEYESIAEFRSTALMGHPLSNALCTTVIMSFILISELPEKKKYALWLLGYVAILCFNARSSILAWGGFAGIYIMNRLWDRQYSVSKKIWLIALGAIGLLAILYLIFNTGIGGRLLSMELFDNSGTSRLRIFEIFDYYSFGSFLFGGVSPETMYIMANTVGLGHIENYWLIYIFRFGIIYTVILTILFYNLFKRYLTPYNKFQKIFVVLCFLLISSTNNSLAMGVPAISVFLLCAVAFGDSNMEYSGEIYEPTPYPLQN</sequence>
<feature type="transmembrane region" description="Helical" evidence="1">
    <location>
        <begin position="204"/>
        <end position="228"/>
    </location>
</feature>
<feature type="transmembrane region" description="Helical" evidence="1">
    <location>
        <begin position="364"/>
        <end position="397"/>
    </location>
</feature>
<evidence type="ECO:0000313" key="2">
    <source>
        <dbReference type="EMBL" id="RKD91999.1"/>
    </source>
</evidence>
<feature type="transmembrane region" description="Helical" evidence="1">
    <location>
        <begin position="179"/>
        <end position="197"/>
    </location>
</feature>
<gene>
    <name evidence="2" type="ORF">BC643_2368</name>
</gene>
<evidence type="ECO:0008006" key="4">
    <source>
        <dbReference type="Google" id="ProtNLM"/>
    </source>
</evidence>
<keyword evidence="1" id="KW-0472">Membrane</keyword>
<keyword evidence="1" id="KW-1133">Transmembrane helix</keyword>
<dbReference type="NCBIfam" id="NF038256">
    <property type="entry name" value="exopoly_VpsF"/>
    <property type="match status" value="1"/>
</dbReference>
<keyword evidence="1" id="KW-0812">Transmembrane</keyword>
<feature type="transmembrane region" description="Helical" evidence="1">
    <location>
        <begin position="92"/>
        <end position="112"/>
    </location>
</feature>
<proteinExistence type="predicted"/>
<feature type="transmembrane region" description="Helical" evidence="1">
    <location>
        <begin position="37"/>
        <end position="54"/>
    </location>
</feature>
<dbReference type="InterPro" id="IPR048041">
    <property type="entry name" value="VpsF-like"/>
</dbReference>
<dbReference type="Proteomes" id="UP000283387">
    <property type="component" value="Unassembled WGS sequence"/>
</dbReference>
<feature type="transmembrane region" description="Helical" evidence="1">
    <location>
        <begin position="248"/>
        <end position="275"/>
    </location>
</feature>
<keyword evidence="3" id="KW-1185">Reference proteome</keyword>
<protein>
    <recommendedName>
        <fullName evidence="4">O-antigen ligase-like membrane protein</fullName>
    </recommendedName>
</protein>
<dbReference type="RefSeq" id="WP_211338042.1">
    <property type="nucleotide sequence ID" value="NZ_RAPN01000001.1"/>
</dbReference>